<sequence>MMHDEVVSRLRHVLTEGEIPPGARIPERELCASFAISRTPLREALKVLAAEGLVVLLPNRGSRAAKLTQKDVKELFEVCEALEAAAGELACPRISDEQLREIADLQANMVEHYRAQDLLSYYRCNRLIHEAIVRAADNAVLAGFYESIAARIRRARFITPMSPEHWALAIQEHEGILNALQRRDARGLAHILHTHLRRKREEVVQAGFAEGE</sequence>
<dbReference type="PANTHER" id="PTHR43537:SF50">
    <property type="entry name" value="TRANSCRIPTIONAL REGULATORY PROTEIN"/>
    <property type="match status" value="1"/>
</dbReference>
<dbReference type="PANTHER" id="PTHR43537">
    <property type="entry name" value="TRANSCRIPTIONAL REGULATOR, GNTR FAMILY"/>
    <property type="match status" value="1"/>
</dbReference>
<evidence type="ECO:0000256" key="1">
    <source>
        <dbReference type="ARBA" id="ARBA00023015"/>
    </source>
</evidence>
<dbReference type="CDD" id="cd07377">
    <property type="entry name" value="WHTH_GntR"/>
    <property type="match status" value="1"/>
</dbReference>
<protein>
    <submittedName>
        <fullName evidence="5">DNA-binding GntR family transcriptional regulator</fullName>
    </submittedName>
</protein>
<dbReference type="RefSeq" id="WP_247780324.1">
    <property type="nucleotide sequence ID" value="NZ_JAZHRV010000001.1"/>
</dbReference>
<evidence type="ECO:0000313" key="6">
    <source>
        <dbReference type="Proteomes" id="UP001364224"/>
    </source>
</evidence>
<comment type="caution">
    <text evidence="5">The sequence shown here is derived from an EMBL/GenBank/DDBJ whole genome shotgun (WGS) entry which is preliminary data.</text>
</comment>
<dbReference type="PROSITE" id="PS50949">
    <property type="entry name" value="HTH_GNTR"/>
    <property type="match status" value="1"/>
</dbReference>
<keyword evidence="2 5" id="KW-0238">DNA-binding</keyword>
<keyword evidence="1" id="KW-0805">Transcription regulation</keyword>
<dbReference type="InterPro" id="IPR008920">
    <property type="entry name" value="TF_FadR/GntR_C"/>
</dbReference>
<dbReference type="PRINTS" id="PR00035">
    <property type="entry name" value="HTHGNTR"/>
</dbReference>
<dbReference type="Proteomes" id="UP001364224">
    <property type="component" value="Unassembled WGS sequence"/>
</dbReference>
<accession>A0ABU8BG35</accession>
<dbReference type="InterPro" id="IPR036390">
    <property type="entry name" value="WH_DNA-bd_sf"/>
</dbReference>
<dbReference type="GO" id="GO:0003677">
    <property type="term" value="F:DNA binding"/>
    <property type="evidence" value="ECO:0007669"/>
    <property type="project" value="UniProtKB-KW"/>
</dbReference>
<gene>
    <name evidence="5" type="ORF">V1286_005060</name>
</gene>
<dbReference type="InterPro" id="IPR000524">
    <property type="entry name" value="Tscrpt_reg_HTH_GntR"/>
</dbReference>
<dbReference type="Gene3D" id="1.20.120.530">
    <property type="entry name" value="GntR ligand-binding domain-like"/>
    <property type="match status" value="1"/>
</dbReference>
<dbReference type="SUPFAM" id="SSF46785">
    <property type="entry name" value="Winged helix' DNA-binding domain"/>
    <property type="match status" value="1"/>
</dbReference>
<dbReference type="Pfam" id="PF00392">
    <property type="entry name" value="GntR"/>
    <property type="match status" value="1"/>
</dbReference>
<organism evidence="5 6">
    <name type="scientific">Bradyrhizobium algeriense</name>
    <dbReference type="NCBI Taxonomy" id="634784"/>
    <lineage>
        <taxon>Bacteria</taxon>
        <taxon>Pseudomonadati</taxon>
        <taxon>Pseudomonadota</taxon>
        <taxon>Alphaproteobacteria</taxon>
        <taxon>Hyphomicrobiales</taxon>
        <taxon>Nitrobacteraceae</taxon>
        <taxon>Bradyrhizobium</taxon>
    </lineage>
</organism>
<proteinExistence type="predicted"/>
<reference evidence="5 6" key="1">
    <citation type="submission" date="2024-02" db="EMBL/GenBank/DDBJ databases">
        <title>Adaptive strategies in a cosmopolitan and abundant soil bacterium.</title>
        <authorList>
            <person name="Carini P."/>
        </authorList>
    </citation>
    <scope>NUCLEOTIDE SEQUENCE [LARGE SCALE GENOMIC DNA]</scope>
    <source>
        <strain evidence="5 6">AZCC 1608</strain>
    </source>
</reference>
<evidence type="ECO:0000259" key="4">
    <source>
        <dbReference type="PROSITE" id="PS50949"/>
    </source>
</evidence>
<evidence type="ECO:0000256" key="2">
    <source>
        <dbReference type="ARBA" id="ARBA00023125"/>
    </source>
</evidence>
<dbReference type="EMBL" id="JAZHRV010000001">
    <property type="protein sequence ID" value="MEH2557531.1"/>
    <property type="molecule type" value="Genomic_DNA"/>
</dbReference>
<dbReference type="Gene3D" id="1.10.10.10">
    <property type="entry name" value="Winged helix-like DNA-binding domain superfamily/Winged helix DNA-binding domain"/>
    <property type="match status" value="1"/>
</dbReference>
<evidence type="ECO:0000313" key="5">
    <source>
        <dbReference type="EMBL" id="MEH2557531.1"/>
    </source>
</evidence>
<name>A0ABU8BG35_9BRAD</name>
<dbReference type="SMART" id="SM00895">
    <property type="entry name" value="FCD"/>
    <property type="match status" value="1"/>
</dbReference>
<dbReference type="Pfam" id="PF07729">
    <property type="entry name" value="FCD"/>
    <property type="match status" value="1"/>
</dbReference>
<dbReference type="InterPro" id="IPR036388">
    <property type="entry name" value="WH-like_DNA-bd_sf"/>
</dbReference>
<evidence type="ECO:0000256" key="3">
    <source>
        <dbReference type="ARBA" id="ARBA00023163"/>
    </source>
</evidence>
<dbReference type="InterPro" id="IPR011711">
    <property type="entry name" value="GntR_C"/>
</dbReference>
<dbReference type="SMART" id="SM00345">
    <property type="entry name" value="HTH_GNTR"/>
    <property type="match status" value="1"/>
</dbReference>
<dbReference type="SUPFAM" id="SSF48008">
    <property type="entry name" value="GntR ligand-binding domain-like"/>
    <property type="match status" value="1"/>
</dbReference>
<feature type="domain" description="HTH gntR-type" evidence="4">
    <location>
        <begin position="1"/>
        <end position="67"/>
    </location>
</feature>
<keyword evidence="6" id="KW-1185">Reference proteome</keyword>
<keyword evidence="3" id="KW-0804">Transcription</keyword>